<sequence length="200" mass="22286">MRYRLRPMHYVPVLARKPGALRNGAPFKDWVLPAAIERIRRKLASTDDGNRQIADILNAVLTDGLPAVEAAFPECKERLSCRRTAAYVGVQLGQIVRKVWVGRTGEDAVVGVAREDAVVGVARKLGQRSISRLRCPQENVYVLLTGDWTPVQGATKQFDDFGQTTFDRDKVLETFNLPSSYVPSRLAKPSPANRHHNRPA</sequence>
<keyword evidence="2" id="KW-1185">Reference proteome</keyword>
<reference evidence="2" key="1">
    <citation type="submission" date="2016-08" db="EMBL/GenBank/DDBJ databases">
        <authorList>
            <person name="Varghese N."/>
            <person name="Submissions Spin"/>
        </authorList>
    </citation>
    <scope>NUCLEOTIDE SEQUENCE [LARGE SCALE GENOMIC DNA]</scope>
    <source>
        <strain evidence="2">ERR11</strain>
    </source>
</reference>
<name>A0A1C3URD6_9BRAD</name>
<accession>A0A1C3URD6</accession>
<dbReference type="Proteomes" id="UP000199184">
    <property type="component" value="Unassembled WGS sequence"/>
</dbReference>
<organism evidence="1 2">
    <name type="scientific">Bradyrhizobium shewense</name>
    <dbReference type="NCBI Taxonomy" id="1761772"/>
    <lineage>
        <taxon>Bacteria</taxon>
        <taxon>Pseudomonadati</taxon>
        <taxon>Pseudomonadota</taxon>
        <taxon>Alphaproteobacteria</taxon>
        <taxon>Hyphomicrobiales</taxon>
        <taxon>Nitrobacteraceae</taxon>
        <taxon>Bradyrhizobium</taxon>
    </lineage>
</organism>
<gene>
    <name evidence="1" type="ORF">GA0061098_1002329</name>
</gene>
<dbReference type="EMBL" id="FMAI01000002">
    <property type="protein sequence ID" value="SCB18009.1"/>
    <property type="molecule type" value="Genomic_DNA"/>
</dbReference>
<evidence type="ECO:0000313" key="2">
    <source>
        <dbReference type="Proteomes" id="UP000199184"/>
    </source>
</evidence>
<dbReference type="AlphaFoldDB" id="A0A1C3URD6"/>
<evidence type="ECO:0000313" key="1">
    <source>
        <dbReference type="EMBL" id="SCB18009.1"/>
    </source>
</evidence>
<protein>
    <submittedName>
        <fullName evidence="1">Uncharacterized protein</fullName>
    </submittedName>
</protein>
<proteinExistence type="predicted"/>